<evidence type="ECO:0000313" key="16">
    <source>
        <dbReference type="EMBL" id="KGM53252.1"/>
    </source>
</evidence>
<sequence>MNHSMKNTNKTGTGALLTGGITAILASACCLGPLVLVTLGFSGAWLGNLAALEPYRPLFIGAALVAMLFAWRRIYRPAAACAPGEVCAVPQVRTAYKVLFWIVAALILLALTFPYLAPLFY</sequence>
<feature type="transmembrane region" description="Helical" evidence="15">
    <location>
        <begin position="98"/>
        <end position="117"/>
    </location>
</feature>
<dbReference type="NCBIfam" id="NF010314">
    <property type="entry name" value="PRK13751.2"/>
    <property type="match status" value="1"/>
</dbReference>
<dbReference type="Proteomes" id="UP000029989">
    <property type="component" value="Unassembled WGS sequence"/>
</dbReference>
<dbReference type="Gene3D" id="1.10.287.910">
    <property type="entry name" value="bacterial mercury transporter, merf"/>
    <property type="match status" value="1"/>
</dbReference>
<evidence type="ECO:0000256" key="4">
    <source>
        <dbReference type="ARBA" id="ARBA00022448"/>
    </source>
</evidence>
<dbReference type="STRING" id="913325.N799_11670"/>
<dbReference type="AlphaFoldDB" id="A0A0A0EVS9"/>
<keyword evidence="17" id="KW-1185">Reference proteome</keyword>
<accession>A0A0A0EVS9</accession>
<evidence type="ECO:0000256" key="2">
    <source>
        <dbReference type="ARBA" id="ARBA00008224"/>
    </source>
</evidence>
<evidence type="ECO:0000256" key="13">
    <source>
        <dbReference type="ARBA" id="ARBA00030934"/>
    </source>
</evidence>
<evidence type="ECO:0000256" key="3">
    <source>
        <dbReference type="ARBA" id="ARBA00017053"/>
    </source>
</evidence>
<keyword evidence="12 15" id="KW-0472">Membrane</keyword>
<feature type="transmembrane region" description="Helical" evidence="15">
    <location>
        <begin position="12"/>
        <end position="35"/>
    </location>
</feature>
<evidence type="ECO:0000313" key="17">
    <source>
        <dbReference type="Proteomes" id="UP000029989"/>
    </source>
</evidence>
<evidence type="ECO:0000256" key="7">
    <source>
        <dbReference type="ARBA" id="ARBA00022519"/>
    </source>
</evidence>
<evidence type="ECO:0000256" key="12">
    <source>
        <dbReference type="ARBA" id="ARBA00023136"/>
    </source>
</evidence>
<dbReference type="EMBL" id="AVPT01000049">
    <property type="protein sequence ID" value="KGM53252.1"/>
    <property type="molecule type" value="Genomic_DNA"/>
</dbReference>
<evidence type="ECO:0000256" key="6">
    <source>
        <dbReference type="ARBA" id="ARBA00022475"/>
    </source>
</evidence>
<proteinExistence type="inferred from homology"/>
<dbReference type="GO" id="GO:0046872">
    <property type="term" value="F:metal ion binding"/>
    <property type="evidence" value="ECO:0007669"/>
    <property type="project" value="UniProtKB-KW"/>
</dbReference>
<evidence type="ECO:0000256" key="9">
    <source>
        <dbReference type="ARBA" id="ARBA00022723"/>
    </source>
</evidence>
<keyword evidence="4" id="KW-0813">Transport</keyword>
<dbReference type="GO" id="GO:0005886">
    <property type="term" value="C:plasma membrane"/>
    <property type="evidence" value="ECO:0007669"/>
    <property type="project" value="UniProtKB-SubCell"/>
</dbReference>
<comment type="subcellular location">
    <subcellularLocation>
        <location evidence="1">Cell inner membrane</location>
        <topology evidence="1">Multi-pass membrane protein</topology>
    </subcellularLocation>
</comment>
<keyword evidence="6" id="KW-1003">Cell membrane</keyword>
<organism evidence="16 17">
    <name type="scientific">Lysobacter arseniciresistens ZS79</name>
    <dbReference type="NCBI Taxonomy" id="913325"/>
    <lineage>
        <taxon>Bacteria</taxon>
        <taxon>Pseudomonadati</taxon>
        <taxon>Pseudomonadota</taxon>
        <taxon>Gammaproteobacteria</taxon>
        <taxon>Lysobacterales</taxon>
        <taxon>Lysobacteraceae</taxon>
        <taxon>Novilysobacter</taxon>
    </lineage>
</organism>
<evidence type="ECO:0000256" key="15">
    <source>
        <dbReference type="SAM" id="Phobius"/>
    </source>
</evidence>
<dbReference type="Pfam" id="PF02411">
    <property type="entry name" value="MerT"/>
    <property type="match status" value="1"/>
</dbReference>
<feature type="transmembrane region" description="Helical" evidence="15">
    <location>
        <begin position="55"/>
        <end position="71"/>
    </location>
</feature>
<protein>
    <recommendedName>
        <fullName evidence="3">Mercuric transport protein MerT</fullName>
    </recommendedName>
    <alternativeName>
        <fullName evidence="13">Mercury ion transport protein</fullName>
    </alternativeName>
</protein>
<evidence type="ECO:0000256" key="14">
    <source>
        <dbReference type="ARBA" id="ARBA00045720"/>
    </source>
</evidence>
<keyword evidence="10" id="KW-0476">Mercury</keyword>
<evidence type="ECO:0000256" key="8">
    <source>
        <dbReference type="ARBA" id="ARBA00022692"/>
    </source>
</evidence>
<comment type="function">
    <text evidence="14">Involved in mercury resistance. Probably transfers a mercuric ion from the periplasmic Hg(2+)-binding protein MerP to the cytoplasmic mercuric reductase MerA.</text>
</comment>
<keyword evidence="11 15" id="KW-1133">Transmembrane helix</keyword>
<evidence type="ECO:0000256" key="5">
    <source>
        <dbReference type="ARBA" id="ARBA00022466"/>
    </source>
</evidence>
<keyword evidence="8 15" id="KW-0812">Transmembrane</keyword>
<dbReference type="InterPro" id="IPR003457">
    <property type="entry name" value="Transprt_MerT"/>
</dbReference>
<comment type="caution">
    <text evidence="16">The sequence shown here is derived from an EMBL/GenBank/DDBJ whole genome shotgun (WGS) entry which is preliminary data.</text>
</comment>
<dbReference type="eggNOG" id="COG2608">
    <property type="taxonomic scope" value="Bacteria"/>
</dbReference>
<name>A0A0A0EVS9_9GAMM</name>
<keyword evidence="9" id="KW-0479">Metal-binding</keyword>
<dbReference type="PROSITE" id="PS51257">
    <property type="entry name" value="PROKAR_LIPOPROTEIN"/>
    <property type="match status" value="1"/>
</dbReference>
<comment type="similarity">
    <text evidence="2">Belongs to the MerT family.</text>
</comment>
<keyword evidence="7" id="KW-0997">Cell inner membrane</keyword>
<dbReference type="GO" id="GO:0015097">
    <property type="term" value="F:mercury ion transmembrane transporter activity"/>
    <property type="evidence" value="ECO:0007669"/>
    <property type="project" value="InterPro"/>
</dbReference>
<reference evidence="16 17" key="1">
    <citation type="journal article" date="2015" name="Stand. Genomic Sci.">
        <title>Genomic information of the arsenic-resistant bacterium Lysobacter arseniciresistens type strain ZS79(T) and comparison of Lysobacter draft genomes.</title>
        <authorList>
            <person name="Liu L."/>
            <person name="Zhang S."/>
            <person name="Luo M."/>
            <person name="Wang G."/>
        </authorList>
    </citation>
    <scope>NUCLEOTIDE SEQUENCE [LARGE SCALE GENOMIC DNA]</scope>
    <source>
        <strain evidence="16 17">ZS79</strain>
    </source>
</reference>
<evidence type="ECO:0000256" key="1">
    <source>
        <dbReference type="ARBA" id="ARBA00004429"/>
    </source>
</evidence>
<evidence type="ECO:0000256" key="11">
    <source>
        <dbReference type="ARBA" id="ARBA00022989"/>
    </source>
</evidence>
<evidence type="ECO:0000256" key="10">
    <source>
        <dbReference type="ARBA" id="ARBA00022914"/>
    </source>
</evidence>
<gene>
    <name evidence="16" type="ORF">N799_11670</name>
</gene>
<keyword evidence="5" id="KW-0475">Mercuric resistance</keyword>